<dbReference type="InterPro" id="IPR050482">
    <property type="entry name" value="Sensor_HK_TwoCompSys"/>
</dbReference>
<protein>
    <recommendedName>
        <fullName evidence="2">histidine kinase</fullName>
        <ecNumber evidence="2">2.7.13.3</ecNumber>
    </recommendedName>
</protein>
<gene>
    <name evidence="7" type="ORF">GCM10025868_28730</name>
</gene>
<keyword evidence="4" id="KW-0418">Kinase</keyword>
<dbReference type="SUPFAM" id="SSF55874">
    <property type="entry name" value="ATPase domain of HSP90 chaperone/DNA topoisomerase II/histidine kinase"/>
    <property type="match status" value="1"/>
</dbReference>
<evidence type="ECO:0000256" key="4">
    <source>
        <dbReference type="ARBA" id="ARBA00022777"/>
    </source>
</evidence>
<sequence length="89" mass="9005">MQEALTNVLKHAGPAASVCVRMRWRGGSLDLEVADDGRGAGAPAGGAGHGLTGMRERVALVGGTVVAEPRATGGFVVRARFPDRGLAPA</sequence>
<dbReference type="EMBL" id="BSUZ01000001">
    <property type="protein sequence ID" value="GMA87623.1"/>
    <property type="molecule type" value="Genomic_DNA"/>
</dbReference>
<reference evidence="8" key="1">
    <citation type="journal article" date="2019" name="Int. J. Syst. Evol. Microbiol.">
        <title>The Global Catalogue of Microorganisms (GCM) 10K type strain sequencing project: providing services to taxonomists for standard genome sequencing and annotation.</title>
        <authorList>
            <consortium name="The Broad Institute Genomics Platform"/>
            <consortium name="The Broad Institute Genome Sequencing Center for Infectious Disease"/>
            <person name="Wu L."/>
            <person name="Ma J."/>
        </authorList>
    </citation>
    <scope>NUCLEOTIDE SEQUENCE [LARGE SCALE GENOMIC DNA]</scope>
    <source>
        <strain evidence="8">NBRC 108730</strain>
    </source>
</reference>
<dbReference type="PANTHER" id="PTHR24421">
    <property type="entry name" value="NITRATE/NITRITE SENSOR PROTEIN NARX-RELATED"/>
    <property type="match status" value="1"/>
</dbReference>
<keyword evidence="8" id="KW-1185">Reference proteome</keyword>
<keyword evidence="5" id="KW-0902">Two-component regulatory system</keyword>
<proteinExistence type="predicted"/>
<evidence type="ECO:0000256" key="5">
    <source>
        <dbReference type="ARBA" id="ARBA00023012"/>
    </source>
</evidence>
<dbReference type="Pfam" id="PF02518">
    <property type="entry name" value="HATPase_c"/>
    <property type="match status" value="1"/>
</dbReference>
<dbReference type="EC" id="2.7.13.3" evidence="2"/>
<name>A0ABQ6JHF0_9ACTN</name>
<organism evidence="7 8">
    <name type="scientific">Angustibacter aerolatus</name>
    <dbReference type="NCBI Taxonomy" id="1162965"/>
    <lineage>
        <taxon>Bacteria</taxon>
        <taxon>Bacillati</taxon>
        <taxon>Actinomycetota</taxon>
        <taxon>Actinomycetes</taxon>
        <taxon>Kineosporiales</taxon>
        <taxon>Kineosporiaceae</taxon>
    </lineage>
</organism>
<feature type="domain" description="Histidine kinase/HSP90-like ATPase" evidence="6">
    <location>
        <begin position="2"/>
        <end position="83"/>
    </location>
</feature>
<evidence type="ECO:0000313" key="7">
    <source>
        <dbReference type="EMBL" id="GMA87623.1"/>
    </source>
</evidence>
<evidence type="ECO:0000313" key="8">
    <source>
        <dbReference type="Proteomes" id="UP001157017"/>
    </source>
</evidence>
<accession>A0ABQ6JHF0</accession>
<dbReference type="InterPro" id="IPR036890">
    <property type="entry name" value="HATPase_C_sf"/>
</dbReference>
<dbReference type="Proteomes" id="UP001157017">
    <property type="component" value="Unassembled WGS sequence"/>
</dbReference>
<dbReference type="PANTHER" id="PTHR24421:SF10">
    <property type="entry name" value="NITRATE_NITRITE SENSOR PROTEIN NARQ"/>
    <property type="match status" value="1"/>
</dbReference>
<evidence type="ECO:0000259" key="6">
    <source>
        <dbReference type="Pfam" id="PF02518"/>
    </source>
</evidence>
<dbReference type="InterPro" id="IPR003594">
    <property type="entry name" value="HATPase_dom"/>
</dbReference>
<comment type="caution">
    <text evidence="7">The sequence shown here is derived from an EMBL/GenBank/DDBJ whole genome shotgun (WGS) entry which is preliminary data.</text>
</comment>
<evidence type="ECO:0000256" key="3">
    <source>
        <dbReference type="ARBA" id="ARBA00022679"/>
    </source>
</evidence>
<evidence type="ECO:0000256" key="2">
    <source>
        <dbReference type="ARBA" id="ARBA00012438"/>
    </source>
</evidence>
<dbReference type="Gene3D" id="3.30.565.10">
    <property type="entry name" value="Histidine kinase-like ATPase, C-terminal domain"/>
    <property type="match status" value="1"/>
</dbReference>
<dbReference type="CDD" id="cd16917">
    <property type="entry name" value="HATPase_UhpB-NarQ-NarX-like"/>
    <property type="match status" value="1"/>
</dbReference>
<evidence type="ECO:0000256" key="1">
    <source>
        <dbReference type="ARBA" id="ARBA00000085"/>
    </source>
</evidence>
<comment type="catalytic activity">
    <reaction evidence="1">
        <text>ATP + protein L-histidine = ADP + protein N-phospho-L-histidine.</text>
        <dbReference type="EC" id="2.7.13.3"/>
    </reaction>
</comment>
<keyword evidence="3" id="KW-0808">Transferase</keyword>